<sequence>MVKYSIVVFMFLMLVTSCNVGPKPIAYGSDGCHFCRMTIVDRQHAAEIVTDKGKVFKFDSSECMMNHLKDIDQKQVALYLVNDYNQPGELINATKATYLISERIPSPMGEFLTAFKTEQAAVDALMTYEGDLLTWEQLKLRFNL</sequence>
<dbReference type="Proteomes" id="UP000184406">
    <property type="component" value="Unassembled WGS sequence"/>
</dbReference>
<feature type="chain" id="PRO_5012386613" evidence="1">
    <location>
        <begin position="21"/>
        <end position="144"/>
    </location>
</feature>
<keyword evidence="1" id="KW-0732">Signal</keyword>
<dbReference type="SUPFAM" id="SSF160387">
    <property type="entry name" value="NosL/MerB-like"/>
    <property type="match status" value="1"/>
</dbReference>
<feature type="signal peptide" evidence="1">
    <location>
        <begin position="1"/>
        <end position="20"/>
    </location>
</feature>
<protein>
    <submittedName>
        <fullName evidence="2">Copper chaperone NosL</fullName>
    </submittedName>
</protein>
<gene>
    <name evidence="2" type="ORF">SAMN03080594_106220</name>
</gene>
<dbReference type="RefSeq" id="WP_072863616.1">
    <property type="nucleotide sequence ID" value="NZ_FQUX01000006.1"/>
</dbReference>
<evidence type="ECO:0000313" key="3">
    <source>
        <dbReference type="Proteomes" id="UP000184406"/>
    </source>
</evidence>
<dbReference type="Pfam" id="PF05573">
    <property type="entry name" value="NosL"/>
    <property type="match status" value="1"/>
</dbReference>
<evidence type="ECO:0000256" key="1">
    <source>
        <dbReference type="SAM" id="SignalP"/>
    </source>
</evidence>
<organism evidence="2 3">
    <name type="scientific">Arenibacter palladensis</name>
    <dbReference type="NCBI Taxonomy" id="237373"/>
    <lineage>
        <taxon>Bacteria</taxon>
        <taxon>Pseudomonadati</taxon>
        <taxon>Bacteroidota</taxon>
        <taxon>Flavobacteriia</taxon>
        <taxon>Flavobacteriales</taxon>
        <taxon>Flavobacteriaceae</taxon>
        <taxon>Arenibacter</taxon>
    </lineage>
</organism>
<dbReference type="OrthoDB" id="9792749at2"/>
<dbReference type="EMBL" id="FQUX01000006">
    <property type="protein sequence ID" value="SHF69775.1"/>
    <property type="molecule type" value="Genomic_DNA"/>
</dbReference>
<dbReference type="PANTHER" id="PTHR41247:SF1">
    <property type="entry name" value="HTH-TYPE TRANSCRIPTIONAL REPRESSOR YCNK"/>
    <property type="match status" value="1"/>
</dbReference>
<keyword evidence="3" id="KW-1185">Reference proteome</keyword>
<dbReference type="PANTHER" id="PTHR41247">
    <property type="entry name" value="HTH-TYPE TRANSCRIPTIONAL REPRESSOR YCNK"/>
    <property type="match status" value="1"/>
</dbReference>
<proteinExistence type="predicted"/>
<accession>A0A1M5DS63</accession>
<dbReference type="PROSITE" id="PS51257">
    <property type="entry name" value="PROKAR_LIPOPROTEIN"/>
    <property type="match status" value="1"/>
</dbReference>
<reference evidence="3" key="1">
    <citation type="submission" date="2016-11" db="EMBL/GenBank/DDBJ databases">
        <authorList>
            <person name="Varghese N."/>
            <person name="Submissions S."/>
        </authorList>
    </citation>
    <scope>NUCLEOTIDE SEQUENCE [LARGE SCALE GENOMIC DNA]</scope>
    <source>
        <strain evidence="3">DSM 17539</strain>
    </source>
</reference>
<evidence type="ECO:0000313" key="2">
    <source>
        <dbReference type="EMBL" id="SHF69775.1"/>
    </source>
</evidence>
<name>A0A1M5DS63_9FLAO</name>
<dbReference type="InterPro" id="IPR008719">
    <property type="entry name" value="N2O_reductase_NosL"/>
</dbReference>
<dbReference type="AlphaFoldDB" id="A0A1M5DS63"/>